<evidence type="ECO:0000313" key="1">
    <source>
        <dbReference type="EMBL" id="NYI99852.1"/>
    </source>
</evidence>
<comment type="caution">
    <text evidence="1">The sequence shown here is derived from an EMBL/GenBank/DDBJ whole genome shotgun (WGS) entry which is preliminary data.</text>
</comment>
<evidence type="ECO:0000313" key="2">
    <source>
        <dbReference type="Proteomes" id="UP000530424"/>
    </source>
</evidence>
<dbReference type="RefSeq" id="WP_179666460.1">
    <property type="nucleotide sequence ID" value="NZ_JACCFP010000001.1"/>
</dbReference>
<protein>
    <submittedName>
        <fullName evidence="1">Uncharacterized protein</fullName>
    </submittedName>
</protein>
<proteinExistence type="predicted"/>
<dbReference type="AlphaFoldDB" id="A0A853C0H2"/>
<keyword evidence="2" id="KW-1185">Reference proteome</keyword>
<organism evidence="1 2">
    <name type="scientific">Nocardioides thalensis</name>
    <dbReference type="NCBI Taxonomy" id="1914755"/>
    <lineage>
        <taxon>Bacteria</taxon>
        <taxon>Bacillati</taxon>
        <taxon>Actinomycetota</taxon>
        <taxon>Actinomycetes</taxon>
        <taxon>Propionibacteriales</taxon>
        <taxon>Nocardioidaceae</taxon>
        <taxon>Nocardioides</taxon>
    </lineage>
</organism>
<name>A0A853C0H2_9ACTN</name>
<sequence>MERVVVGLSPFSRRSRSLAVSHVASGLSRGLEPGEYVVVHDPADGADFTATVADIHFELEDTVYRLELGTRITADEAAEWLAPSGPDDDGHVSARQLMDLLGELRRRERALQEFLGETARR</sequence>
<gene>
    <name evidence="1" type="ORF">HNR19_000551</name>
</gene>
<accession>A0A853C0H2</accession>
<dbReference type="Proteomes" id="UP000530424">
    <property type="component" value="Unassembled WGS sequence"/>
</dbReference>
<dbReference type="EMBL" id="JACCFP010000001">
    <property type="protein sequence ID" value="NYI99852.1"/>
    <property type="molecule type" value="Genomic_DNA"/>
</dbReference>
<reference evidence="1 2" key="1">
    <citation type="submission" date="2020-07" db="EMBL/GenBank/DDBJ databases">
        <title>Sequencing the genomes of 1000 actinobacteria strains.</title>
        <authorList>
            <person name="Klenk H.-P."/>
        </authorList>
    </citation>
    <scope>NUCLEOTIDE SEQUENCE [LARGE SCALE GENOMIC DNA]</scope>
    <source>
        <strain evidence="1 2">DSM 103833</strain>
    </source>
</reference>